<dbReference type="GO" id="GO:0016879">
    <property type="term" value="F:ligase activity, forming carbon-nitrogen bonds"/>
    <property type="evidence" value="ECO:0007669"/>
    <property type="project" value="UniProtKB-UniRule"/>
</dbReference>
<comment type="similarity">
    <text evidence="9 16">Belongs to the QueC family.</text>
</comment>
<evidence type="ECO:0000256" key="4">
    <source>
        <dbReference type="ARBA" id="ARBA00022741"/>
    </source>
</evidence>
<dbReference type="EMBL" id="UGLC01000002">
    <property type="protein sequence ID" value="STT52929.1"/>
    <property type="molecule type" value="Genomic_DNA"/>
</dbReference>
<gene>
    <name evidence="16 17" type="primary">queC</name>
    <name evidence="17" type="ORF">NCTC8849_01478</name>
</gene>
<dbReference type="PANTHER" id="PTHR42914">
    <property type="entry name" value="7-CYANO-7-DEAZAGUANINE SYNTHASE"/>
    <property type="match status" value="1"/>
</dbReference>
<evidence type="ECO:0000313" key="17">
    <source>
        <dbReference type="EMBL" id="STT52929.1"/>
    </source>
</evidence>
<evidence type="ECO:0000256" key="11">
    <source>
        <dbReference type="ARBA" id="ARBA00047890"/>
    </source>
</evidence>
<evidence type="ECO:0000256" key="3">
    <source>
        <dbReference type="ARBA" id="ARBA00022723"/>
    </source>
</evidence>
<dbReference type="Proteomes" id="UP000254799">
    <property type="component" value="Unassembled WGS sequence"/>
</dbReference>
<evidence type="ECO:0000256" key="5">
    <source>
        <dbReference type="ARBA" id="ARBA00022785"/>
    </source>
</evidence>
<dbReference type="SUPFAM" id="SSF52402">
    <property type="entry name" value="Adenine nucleotide alpha hydrolases-like"/>
    <property type="match status" value="1"/>
</dbReference>
<keyword evidence="6 16" id="KW-0862">Zinc</keyword>
<evidence type="ECO:0000256" key="8">
    <source>
        <dbReference type="ARBA" id="ARBA00037768"/>
    </source>
</evidence>
<dbReference type="EC" id="6.3.4.20" evidence="10 16"/>
<comment type="pathway">
    <text evidence="1 16">Purine metabolism; 7-cyano-7-deazaguanine biosynthesis.</text>
</comment>
<feature type="binding site" evidence="16">
    <location>
        <position position="203"/>
    </location>
    <ligand>
        <name>Zn(2+)</name>
        <dbReference type="ChEBI" id="CHEBI:29105"/>
    </ligand>
</feature>
<feature type="binding site" evidence="16">
    <location>
        <position position="197"/>
    </location>
    <ligand>
        <name>Zn(2+)</name>
        <dbReference type="ChEBI" id="CHEBI:29105"/>
    </ligand>
</feature>
<keyword evidence="3 16" id="KW-0479">Metal-binding</keyword>
<reference evidence="17 18" key="1">
    <citation type="submission" date="2018-06" db="EMBL/GenBank/DDBJ databases">
        <authorList>
            <consortium name="Pathogen Informatics"/>
            <person name="Doyle S."/>
        </authorList>
    </citation>
    <scope>NUCLEOTIDE SEQUENCE [LARGE SCALE GENOMIC DNA]</scope>
    <source>
        <strain evidence="17 18">NCTC8849</strain>
    </source>
</reference>
<dbReference type="PANTHER" id="PTHR42914:SF1">
    <property type="entry name" value="7-CYANO-7-DEAZAGUANINE SYNTHASE"/>
    <property type="match status" value="1"/>
</dbReference>
<evidence type="ECO:0000256" key="1">
    <source>
        <dbReference type="ARBA" id="ARBA00005061"/>
    </source>
</evidence>
<evidence type="ECO:0000256" key="7">
    <source>
        <dbReference type="ARBA" id="ARBA00022840"/>
    </source>
</evidence>
<evidence type="ECO:0000256" key="14">
    <source>
        <dbReference type="ARBA" id="ARBA00080406"/>
    </source>
</evidence>
<dbReference type="GO" id="GO:0008616">
    <property type="term" value="P:tRNA queuosine(34) biosynthetic process"/>
    <property type="evidence" value="ECO:0007669"/>
    <property type="project" value="UniProtKB-UniRule"/>
</dbReference>
<keyword evidence="2 16" id="KW-0436">Ligase</keyword>
<evidence type="ECO:0000256" key="16">
    <source>
        <dbReference type="HAMAP-Rule" id="MF_01633"/>
    </source>
</evidence>
<dbReference type="HAMAP" id="MF_01633">
    <property type="entry name" value="QueC"/>
    <property type="match status" value="1"/>
</dbReference>
<feature type="binding site" evidence="16">
    <location>
        <position position="188"/>
    </location>
    <ligand>
        <name>Zn(2+)</name>
        <dbReference type="ChEBI" id="CHEBI:29105"/>
    </ligand>
</feature>
<dbReference type="GO" id="GO:0008270">
    <property type="term" value="F:zinc ion binding"/>
    <property type="evidence" value="ECO:0007669"/>
    <property type="project" value="UniProtKB-UniRule"/>
</dbReference>
<dbReference type="FunFam" id="3.40.50.620:FF:000017">
    <property type="entry name" value="7-cyano-7-deazaguanine synthase"/>
    <property type="match status" value="1"/>
</dbReference>
<dbReference type="NCBIfam" id="NF008317">
    <property type="entry name" value="PRK11106.1"/>
    <property type="match status" value="1"/>
</dbReference>
<accession>A0A377WEG6</accession>
<name>A0A377WEG6_KLEPN</name>
<keyword evidence="4 16" id="KW-0547">Nucleotide-binding</keyword>
<keyword evidence="5 16" id="KW-0671">Queuosine biosynthesis</keyword>
<evidence type="ECO:0000256" key="2">
    <source>
        <dbReference type="ARBA" id="ARBA00022598"/>
    </source>
</evidence>
<evidence type="ECO:0000256" key="13">
    <source>
        <dbReference type="ARBA" id="ARBA00076159"/>
    </source>
</evidence>
<protein>
    <recommendedName>
        <fullName evidence="12 16">7-cyano-7-deazaguanine synthase</fullName>
        <ecNumber evidence="10 16">6.3.4.20</ecNumber>
    </recommendedName>
    <alternativeName>
        <fullName evidence="15 16">7-cyano-7-carbaguanine synthase</fullName>
    </alternativeName>
    <alternativeName>
        <fullName evidence="14 16">PreQ(0) synthase</fullName>
    </alternativeName>
    <alternativeName>
        <fullName evidence="13 16">Queuosine biosynthesis protein QueC</fullName>
    </alternativeName>
</protein>
<dbReference type="GO" id="GO:0005524">
    <property type="term" value="F:ATP binding"/>
    <property type="evidence" value="ECO:0007669"/>
    <property type="project" value="UniProtKB-UniRule"/>
</dbReference>
<evidence type="ECO:0000256" key="9">
    <source>
        <dbReference type="ARBA" id="ARBA00037993"/>
    </source>
</evidence>
<evidence type="ECO:0000256" key="6">
    <source>
        <dbReference type="ARBA" id="ARBA00022833"/>
    </source>
</evidence>
<evidence type="ECO:0000256" key="15">
    <source>
        <dbReference type="ARBA" id="ARBA00080941"/>
    </source>
</evidence>
<organism evidence="17 18">
    <name type="scientific">Klebsiella pneumoniae</name>
    <dbReference type="NCBI Taxonomy" id="573"/>
    <lineage>
        <taxon>Bacteria</taxon>
        <taxon>Pseudomonadati</taxon>
        <taxon>Pseudomonadota</taxon>
        <taxon>Gammaproteobacteria</taxon>
        <taxon>Enterobacterales</taxon>
        <taxon>Enterobacteriaceae</taxon>
        <taxon>Klebsiella/Raoultella group</taxon>
        <taxon>Klebsiella</taxon>
        <taxon>Klebsiella pneumoniae complex</taxon>
    </lineage>
</organism>
<evidence type="ECO:0000313" key="18">
    <source>
        <dbReference type="Proteomes" id="UP000254799"/>
    </source>
</evidence>
<feature type="binding site" evidence="16">
    <location>
        <begin position="8"/>
        <end position="18"/>
    </location>
    <ligand>
        <name>ATP</name>
        <dbReference type="ChEBI" id="CHEBI:30616"/>
    </ligand>
</feature>
<comment type="function">
    <text evidence="8 16">Catalyzes the ATP-dependent conversion of 7-carboxy-7-deazaguanine (CDG) to 7-cyano-7-deazaguanine (preQ(0)).</text>
</comment>
<keyword evidence="7 16" id="KW-0067">ATP-binding</keyword>
<comment type="catalytic activity">
    <reaction evidence="11 16">
        <text>7-carboxy-7-carbaguanine + NH4(+) + 2 ATP = 7-cyano-7-carbaguanine + 2 AMP + 2 diphosphate + 2 H(+)</text>
        <dbReference type="Rhea" id="RHEA:27982"/>
        <dbReference type="ChEBI" id="CHEBI:15378"/>
        <dbReference type="ChEBI" id="CHEBI:28938"/>
        <dbReference type="ChEBI" id="CHEBI:30616"/>
        <dbReference type="ChEBI" id="CHEBI:33019"/>
        <dbReference type="ChEBI" id="CHEBI:45075"/>
        <dbReference type="ChEBI" id="CHEBI:61036"/>
        <dbReference type="ChEBI" id="CHEBI:456215"/>
        <dbReference type="EC" id="6.3.4.20"/>
    </reaction>
</comment>
<proteinExistence type="inferred from homology"/>
<dbReference type="InterPro" id="IPR014729">
    <property type="entry name" value="Rossmann-like_a/b/a_fold"/>
</dbReference>
<evidence type="ECO:0000256" key="12">
    <source>
        <dbReference type="ARBA" id="ARBA00069440"/>
    </source>
</evidence>
<sequence>MKRAVVVFSGGQDSTTCLVQALQQYDEVHCVTFDYGQRHRAEIDVARELALKLGAVAHKVLDVTLLNELAVSSLTRDNIPVPDYQPDAEGIPNTFVPGRNILFLTLTAIYAYQVKAEAIITGVCETDFSGYPDCRDEFVKALHHAVSLGMAKDIRFETPLMWLNKAETWALADYWGQLDLVRRETLTCYNGIKGDGCGQCAACNLRANGLNQYLADKVGVMAVMQQKNRTGAGIISGDRFTGALTQIPRWRDAYRGYGFITCRGPATRTTVVSAGSSGQVSHAIPLPAAAPSGFSNRYKRR</sequence>
<dbReference type="UniPathway" id="UPA00391"/>
<evidence type="ECO:0000256" key="10">
    <source>
        <dbReference type="ARBA" id="ARBA00039149"/>
    </source>
</evidence>
<dbReference type="NCBIfam" id="TIGR00364">
    <property type="entry name" value="7-cyano-7-deazaguanine synthase QueC"/>
    <property type="match status" value="1"/>
</dbReference>
<feature type="binding site" evidence="16">
    <location>
        <position position="200"/>
    </location>
    <ligand>
        <name>Zn(2+)</name>
        <dbReference type="ChEBI" id="CHEBI:29105"/>
    </ligand>
</feature>
<dbReference type="Pfam" id="PF06508">
    <property type="entry name" value="QueC"/>
    <property type="match status" value="1"/>
</dbReference>
<dbReference type="InterPro" id="IPR018317">
    <property type="entry name" value="QueC"/>
</dbReference>
<comment type="cofactor">
    <cofactor evidence="16">
        <name>Zn(2+)</name>
        <dbReference type="ChEBI" id="CHEBI:29105"/>
    </cofactor>
    <text evidence="16">Binds 1 zinc ion per subunit.</text>
</comment>
<dbReference type="CDD" id="cd01995">
    <property type="entry name" value="QueC-like"/>
    <property type="match status" value="1"/>
</dbReference>
<dbReference type="AlphaFoldDB" id="A0A377WEG6"/>
<dbReference type="Gene3D" id="3.40.50.620">
    <property type="entry name" value="HUPs"/>
    <property type="match status" value="1"/>
</dbReference>